<organism evidence="3 6">
    <name type="scientific">Ustilaginoidea virens</name>
    <name type="common">Rice false smut fungus</name>
    <name type="synonym">Villosiclava virens</name>
    <dbReference type="NCBI Taxonomy" id="1159556"/>
    <lineage>
        <taxon>Eukaryota</taxon>
        <taxon>Fungi</taxon>
        <taxon>Dikarya</taxon>
        <taxon>Ascomycota</taxon>
        <taxon>Pezizomycotina</taxon>
        <taxon>Sordariomycetes</taxon>
        <taxon>Hypocreomycetidae</taxon>
        <taxon>Hypocreales</taxon>
        <taxon>Clavicipitaceae</taxon>
        <taxon>Ustilaginoidea</taxon>
    </lineage>
</organism>
<protein>
    <recommendedName>
        <fullName evidence="2">Extracellular mutant protein 11 C-terminal domain-containing protein</fullName>
    </recommendedName>
</protein>
<feature type="region of interest" description="Disordered" evidence="1">
    <location>
        <begin position="154"/>
        <end position="178"/>
    </location>
</feature>
<dbReference type="InterPro" id="IPR029178">
    <property type="entry name" value="Ecm11_C"/>
</dbReference>
<dbReference type="PANTHER" id="PTHR28244:SF1">
    <property type="entry name" value="RNA POLYMERASE I-SPECIFIC TRANSCRIPTION INITIATION FACTOR RRN11"/>
    <property type="match status" value="1"/>
</dbReference>
<dbReference type="KEGG" id="uvi:66065023"/>
<feature type="domain" description="Extracellular mutant protein 11 C-terminal" evidence="2">
    <location>
        <begin position="350"/>
        <end position="479"/>
    </location>
</feature>
<reference evidence="3" key="1">
    <citation type="journal article" date="2016" name="Genome Announc.">
        <title>Genome Sequence of Ustilaginoidea virens IPU010, a Rice Pathogenic Fungus Causing False Smut.</title>
        <authorList>
            <person name="Kumagai T."/>
            <person name="Ishii T."/>
            <person name="Terai G."/>
            <person name="Umemura M."/>
            <person name="Machida M."/>
            <person name="Asai K."/>
        </authorList>
    </citation>
    <scope>NUCLEOTIDE SEQUENCE [LARGE SCALE GENOMIC DNA]</scope>
    <source>
        <strain evidence="3">IPU010</strain>
    </source>
</reference>
<feature type="compositionally biased region" description="Low complexity" evidence="1">
    <location>
        <begin position="156"/>
        <end position="174"/>
    </location>
</feature>
<reference evidence="4" key="3">
    <citation type="submission" date="2020-03" db="EMBL/GenBank/DDBJ databases">
        <title>A mixture of massive structural variations and highly conserved coding sequences in Ustilaginoidea virens genome.</title>
        <authorList>
            <person name="Zhang K."/>
            <person name="Zhao Z."/>
            <person name="Zhang Z."/>
            <person name="Li Y."/>
            <person name="Hsiang T."/>
            <person name="Sun W."/>
        </authorList>
    </citation>
    <scope>NUCLEOTIDE SEQUENCE</scope>
    <source>
        <strain evidence="4">UV-8b</strain>
    </source>
</reference>
<dbReference type="InterPro" id="IPR053029">
    <property type="entry name" value="RNA_pol_I-specific_init_factor"/>
</dbReference>
<dbReference type="PANTHER" id="PTHR28244">
    <property type="entry name" value="RNA POLYMERASE I-SPECIFIC TRANSCRIPTION INITIATION FACTOR RRN11"/>
    <property type="match status" value="1"/>
</dbReference>
<dbReference type="OrthoDB" id="5346740at2759"/>
<dbReference type="GO" id="GO:0017025">
    <property type="term" value="F:TBP-class protein binding"/>
    <property type="evidence" value="ECO:0007669"/>
    <property type="project" value="TreeGrafter"/>
</dbReference>
<dbReference type="STRING" id="1159556.A0A063C7J7"/>
<dbReference type="AlphaFoldDB" id="A0A063C7J7"/>
<feature type="region of interest" description="Disordered" evidence="1">
    <location>
        <begin position="19"/>
        <end position="49"/>
    </location>
</feature>
<dbReference type="GO" id="GO:0070860">
    <property type="term" value="C:RNA polymerase I core factor complex"/>
    <property type="evidence" value="ECO:0007669"/>
    <property type="project" value="TreeGrafter"/>
</dbReference>
<name>A0A063C7J7_USTVR</name>
<evidence type="ECO:0000313" key="5">
    <source>
        <dbReference type="Proteomes" id="UP000027002"/>
    </source>
</evidence>
<accession>A0A063C7J7</accession>
<reference evidence="6" key="2">
    <citation type="journal article" date="2016" name="Genome Announc.">
        <title>Genome sequence of Ustilaginoidea virens IPU010, a rice pathogenic fungus causing false smut.</title>
        <authorList>
            <person name="Kumagai T."/>
            <person name="Ishii T."/>
            <person name="Terai G."/>
            <person name="Umemura M."/>
            <person name="Machida M."/>
            <person name="Asai K."/>
        </authorList>
    </citation>
    <scope>NUCLEOTIDE SEQUENCE [LARGE SCALE GENOMIC DNA]</scope>
    <source>
        <strain evidence="6">IPU010</strain>
    </source>
</reference>
<feature type="region of interest" description="Disordered" evidence="1">
    <location>
        <begin position="309"/>
        <end position="351"/>
    </location>
</feature>
<evidence type="ECO:0000313" key="6">
    <source>
        <dbReference type="Proteomes" id="UP000054053"/>
    </source>
</evidence>
<dbReference type="Proteomes" id="UP000054053">
    <property type="component" value="Unassembled WGS sequence"/>
</dbReference>
<evidence type="ECO:0000259" key="2">
    <source>
        <dbReference type="Pfam" id="PF15463"/>
    </source>
</evidence>
<dbReference type="Proteomes" id="UP000027002">
    <property type="component" value="Chromosome 3"/>
</dbReference>
<dbReference type="EMBL" id="BBTG02000002">
    <property type="protein sequence ID" value="GAO15207.1"/>
    <property type="molecule type" value="Genomic_DNA"/>
</dbReference>
<dbReference type="GO" id="GO:0042790">
    <property type="term" value="P:nucleolar large rRNA transcription by RNA polymerase I"/>
    <property type="evidence" value="ECO:0007669"/>
    <property type="project" value="TreeGrafter"/>
</dbReference>
<evidence type="ECO:0000256" key="1">
    <source>
        <dbReference type="SAM" id="MobiDB-lite"/>
    </source>
</evidence>
<proteinExistence type="predicted"/>
<dbReference type="Pfam" id="PF15463">
    <property type="entry name" value="ECM11"/>
    <property type="match status" value="1"/>
</dbReference>
<dbReference type="RefSeq" id="XP_042997677.1">
    <property type="nucleotide sequence ID" value="XM_043141743.1"/>
</dbReference>
<dbReference type="HOGENOM" id="CLU_030819_0_0_1"/>
<evidence type="ECO:0000313" key="4">
    <source>
        <dbReference type="EMBL" id="QUC20004.1"/>
    </source>
</evidence>
<keyword evidence="5" id="KW-1185">Reference proteome</keyword>
<dbReference type="GeneID" id="66065023"/>
<evidence type="ECO:0000313" key="3">
    <source>
        <dbReference type="EMBL" id="GAO15207.1"/>
    </source>
</evidence>
<gene>
    <name evidence="4" type="ORF">UV8b_04245</name>
    <name evidence="3" type="ORF">UVI_02007010</name>
</gene>
<dbReference type="GO" id="GO:0001164">
    <property type="term" value="F:RNA polymerase I core promoter sequence-specific DNA binding"/>
    <property type="evidence" value="ECO:0007669"/>
    <property type="project" value="TreeGrafter"/>
</dbReference>
<sequence length="485" mass="53660">MKQGSKARGSGLQVFARGISDGNINHNDPNEMLLQSKPPARSATPHASGYVPSRQEIAEFAKLPIPGPGARAIASPRPQGQLRSIHRVGSPAVKRGYSSPKRQSIEANVQTAHLQHDIFSGSQLGEHFMTSGFTTPVDESSAVAVTQHPEIKVEEQQLQPSHLPSLPLAPGPSSKADGQQFSFQAADGRLSVVSGHQRYNTSHMRDGFYGNDLRHGFKAPALPTLTYNLSALPMQGQPRLPMRGTRTNRGLSSQPRALAIQEEGFQDDLVQVDDGKWGNQIMTRNGESGPAHDSDDEVDNLGGFAERIAASGVRRPSGLGTRPARDDAKSNKVAQGFSSRDRKHSRPSVDYDDDVLSTMTFQNLMDEPFDLVPRIRGASNEETSATNLATRLELIQSQGDHEQRQLFKNMTIDEWEDAGQWFVDQFASIMTRLREARRGKRRTVEAFEAEASQREEAIRLRTNVIDKKLNKMKRDGQRVVRYKEL</sequence>
<dbReference type="EMBL" id="CP072755">
    <property type="protein sequence ID" value="QUC20004.1"/>
    <property type="molecule type" value="Genomic_DNA"/>
</dbReference>